<dbReference type="InterPro" id="IPR001245">
    <property type="entry name" value="Ser-Thr/Tyr_kinase_cat_dom"/>
</dbReference>
<dbReference type="CDD" id="cd00192">
    <property type="entry name" value="PTKc"/>
    <property type="match status" value="1"/>
</dbReference>
<evidence type="ECO:0000256" key="4">
    <source>
        <dbReference type="ARBA" id="ARBA00022777"/>
    </source>
</evidence>
<evidence type="ECO:0000256" key="1">
    <source>
        <dbReference type="ARBA" id="ARBA00004167"/>
    </source>
</evidence>
<dbReference type="PANTHER" id="PTHR24416">
    <property type="entry name" value="TYROSINE-PROTEIN KINASE RECEPTOR"/>
    <property type="match status" value="1"/>
</dbReference>
<dbReference type="OrthoDB" id="535945at2759"/>
<evidence type="ECO:0000256" key="9">
    <source>
        <dbReference type="SAM" id="Phobius"/>
    </source>
</evidence>
<gene>
    <name evidence="12" type="ORF">BSL78_23671</name>
</gene>
<dbReference type="Gene3D" id="1.10.510.10">
    <property type="entry name" value="Transferase(Phosphotransferase) domain 1"/>
    <property type="match status" value="1"/>
</dbReference>
<feature type="domain" description="Protein kinase" evidence="11">
    <location>
        <begin position="390"/>
        <end position="664"/>
    </location>
</feature>
<comment type="catalytic activity">
    <reaction evidence="7">
        <text>L-tyrosyl-[protein] + ATP = O-phospho-L-tyrosyl-[protein] + ADP + H(+)</text>
        <dbReference type="Rhea" id="RHEA:10596"/>
        <dbReference type="Rhea" id="RHEA-COMP:10136"/>
        <dbReference type="Rhea" id="RHEA-COMP:20101"/>
        <dbReference type="ChEBI" id="CHEBI:15378"/>
        <dbReference type="ChEBI" id="CHEBI:30616"/>
        <dbReference type="ChEBI" id="CHEBI:46858"/>
        <dbReference type="ChEBI" id="CHEBI:61978"/>
        <dbReference type="ChEBI" id="CHEBI:456216"/>
        <dbReference type="EC" id="2.7.10.1"/>
    </reaction>
</comment>
<evidence type="ECO:0000259" key="11">
    <source>
        <dbReference type="PROSITE" id="PS50011"/>
    </source>
</evidence>
<keyword evidence="9" id="KW-0472">Membrane</keyword>
<evidence type="ECO:0000256" key="10">
    <source>
        <dbReference type="SAM" id="SignalP"/>
    </source>
</evidence>
<protein>
    <submittedName>
        <fullName evidence="12">Putative fibroblast growth factor receptor-like</fullName>
    </submittedName>
</protein>
<dbReference type="PROSITE" id="PS00107">
    <property type="entry name" value="PROTEIN_KINASE_ATP"/>
    <property type="match status" value="1"/>
</dbReference>
<comment type="subcellular location">
    <subcellularLocation>
        <location evidence="1">Membrane</location>
        <topology evidence="1">Single-pass membrane protein</topology>
    </subcellularLocation>
</comment>
<keyword evidence="10" id="KW-0732">Signal</keyword>
<evidence type="ECO:0000313" key="13">
    <source>
        <dbReference type="Proteomes" id="UP000230750"/>
    </source>
</evidence>
<dbReference type="STRING" id="307972.A0A2G8JUU6"/>
<name>A0A2G8JUU6_STIJA</name>
<sequence length="739" mass="84394">MKVLKLIIPVSILLFKSVDAFVPNILEYNCTEADPIEQSTFEINHAISRLGNGNWRLDYQISWEPPIQEAVRYLSDLQVETIQSGLTPWIFSSCDEVVKLAGSHEANGNLSSNPTISQEIPFTHNGLFQVVYGVTSGGSPIPISQVTSVVFETPDCFEATEDATYCAEQEVLRCGMPINVTLEEVTFRPYNNISMTFSWSPPVQVNRLSELVEYRIQFHTEDGDLLLTDTIRHNDDEILYHWEAISPYIEEDFLYKITLVPYVSSKFFRTEPGRLFTKWFAAEFIMEATSEYPFATEDKRNMSSIPRVPSTPPAKPFLDTAAIVALSAGLVLLLVILIIAYFLWKRRRRRVAEDRFENRHLEGLLEMRQAENRREVDPSLKHKEIKYEQVTIECKLGEGEFGVVFKGTLSGMKDQVHDITVAIKTTKVGAFSDVKEDLLNEMKLIAELGDHVNILFLLACCSITEPYYLITEHMKYGDLLGFLRKCRKLENLDEDPIYSVGENQQFIIARDVAKGMAHIQGKRFYHGDLAARNVLVGEGLTIKIADFGLADDIYTRGYKRRATEQKIPVKWCSLETILNGICSSEGDAWSFGVLMYEIFTLGATPYPGIAPRFLVSQLKNGYRMEQPQDCPDDIYDLMKRCWQESPDSRPRFARMVDELGDMLMTRCDYIQFDGKEDETEIEELLELPRRNSASQNDYQISNGQTPNLAPILDEDFEVDFDELQDVLRKSQKETEKSVH</sequence>
<evidence type="ECO:0000256" key="7">
    <source>
        <dbReference type="ARBA" id="ARBA00051243"/>
    </source>
</evidence>
<dbReference type="PANTHER" id="PTHR24416:SF620">
    <property type="entry name" value="TYROSINE-PROTEIN KINASE RECEPTOR TORSO"/>
    <property type="match status" value="1"/>
</dbReference>
<evidence type="ECO:0000256" key="6">
    <source>
        <dbReference type="ARBA" id="ARBA00023137"/>
    </source>
</evidence>
<dbReference type="FunFam" id="1.10.510.10:FF:000554">
    <property type="entry name" value="Predicted protein"/>
    <property type="match status" value="1"/>
</dbReference>
<accession>A0A2G8JUU6</accession>
<dbReference type="AlphaFoldDB" id="A0A2G8JUU6"/>
<keyword evidence="9" id="KW-0812">Transmembrane</keyword>
<dbReference type="GO" id="GO:0005524">
    <property type="term" value="F:ATP binding"/>
    <property type="evidence" value="ECO:0007669"/>
    <property type="project" value="UniProtKB-UniRule"/>
</dbReference>
<dbReference type="Proteomes" id="UP000230750">
    <property type="component" value="Unassembled WGS sequence"/>
</dbReference>
<dbReference type="InterPro" id="IPR011009">
    <property type="entry name" value="Kinase-like_dom_sf"/>
</dbReference>
<evidence type="ECO:0000256" key="2">
    <source>
        <dbReference type="ARBA" id="ARBA00022679"/>
    </source>
</evidence>
<keyword evidence="2" id="KW-0808">Transferase</keyword>
<comment type="caution">
    <text evidence="12">The sequence shown here is derived from an EMBL/GenBank/DDBJ whole genome shotgun (WGS) entry which is preliminary data.</text>
</comment>
<evidence type="ECO:0000313" key="12">
    <source>
        <dbReference type="EMBL" id="PIK39479.1"/>
    </source>
</evidence>
<dbReference type="InterPro" id="IPR050122">
    <property type="entry name" value="RTK"/>
</dbReference>
<feature type="signal peptide" evidence="10">
    <location>
        <begin position="1"/>
        <end position="20"/>
    </location>
</feature>
<feature type="chain" id="PRO_5013593888" evidence="10">
    <location>
        <begin position="21"/>
        <end position="739"/>
    </location>
</feature>
<dbReference type="PRINTS" id="PR00109">
    <property type="entry name" value="TYRKINASE"/>
</dbReference>
<feature type="transmembrane region" description="Helical" evidence="9">
    <location>
        <begin position="321"/>
        <end position="344"/>
    </location>
</feature>
<dbReference type="Pfam" id="PF07714">
    <property type="entry name" value="PK_Tyr_Ser-Thr"/>
    <property type="match status" value="1"/>
</dbReference>
<dbReference type="PROSITE" id="PS00109">
    <property type="entry name" value="PROTEIN_KINASE_TYR"/>
    <property type="match status" value="1"/>
</dbReference>
<keyword evidence="5 8" id="KW-0067">ATP-binding</keyword>
<dbReference type="GO" id="GO:0004714">
    <property type="term" value="F:transmembrane receptor protein tyrosine kinase activity"/>
    <property type="evidence" value="ECO:0007669"/>
    <property type="project" value="UniProtKB-EC"/>
</dbReference>
<reference evidence="12 13" key="1">
    <citation type="journal article" date="2017" name="PLoS Biol.">
        <title>The sea cucumber genome provides insights into morphological evolution and visceral regeneration.</title>
        <authorList>
            <person name="Zhang X."/>
            <person name="Sun L."/>
            <person name="Yuan J."/>
            <person name="Sun Y."/>
            <person name="Gao Y."/>
            <person name="Zhang L."/>
            <person name="Li S."/>
            <person name="Dai H."/>
            <person name="Hamel J.F."/>
            <person name="Liu C."/>
            <person name="Yu Y."/>
            <person name="Liu S."/>
            <person name="Lin W."/>
            <person name="Guo K."/>
            <person name="Jin S."/>
            <person name="Xu P."/>
            <person name="Storey K.B."/>
            <person name="Huan P."/>
            <person name="Zhang T."/>
            <person name="Zhou Y."/>
            <person name="Zhang J."/>
            <person name="Lin C."/>
            <person name="Li X."/>
            <person name="Xing L."/>
            <person name="Huo D."/>
            <person name="Sun M."/>
            <person name="Wang L."/>
            <person name="Mercier A."/>
            <person name="Li F."/>
            <person name="Yang H."/>
            <person name="Xiang J."/>
        </authorList>
    </citation>
    <scope>NUCLEOTIDE SEQUENCE [LARGE SCALE GENOMIC DNA]</scope>
    <source>
        <strain evidence="12">Shaxun</strain>
        <tissue evidence="12">Muscle</tissue>
    </source>
</reference>
<keyword evidence="13" id="KW-1185">Reference proteome</keyword>
<dbReference type="GO" id="GO:0007169">
    <property type="term" value="P:cell surface receptor protein tyrosine kinase signaling pathway"/>
    <property type="evidence" value="ECO:0007669"/>
    <property type="project" value="TreeGrafter"/>
</dbReference>
<feature type="binding site" evidence="8">
    <location>
        <position position="424"/>
    </location>
    <ligand>
        <name>ATP</name>
        <dbReference type="ChEBI" id="CHEBI:30616"/>
    </ligand>
</feature>
<dbReference type="InterPro" id="IPR008266">
    <property type="entry name" value="Tyr_kinase_AS"/>
</dbReference>
<dbReference type="InterPro" id="IPR017441">
    <property type="entry name" value="Protein_kinase_ATP_BS"/>
</dbReference>
<dbReference type="EMBL" id="MRZV01001234">
    <property type="protein sequence ID" value="PIK39479.1"/>
    <property type="molecule type" value="Genomic_DNA"/>
</dbReference>
<proteinExistence type="predicted"/>
<dbReference type="InterPro" id="IPR000719">
    <property type="entry name" value="Prot_kinase_dom"/>
</dbReference>
<keyword evidence="12" id="KW-0675">Receptor</keyword>
<keyword evidence="9" id="KW-1133">Transmembrane helix</keyword>
<dbReference type="PROSITE" id="PS50011">
    <property type="entry name" value="PROTEIN_KINASE_DOM"/>
    <property type="match status" value="1"/>
</dbReference>
<organism evidence="12 13">
    <name type="scientific">Stichopus japonicus</name>
    <name type="common">Sea cucumber</name>
    <dbReference type="NCBI Taxonomy" id="307972"/>
    <lineage>
        <taxon>Eukaryota</taxon>
        <taxon>Metazoa</taxon>
        <taxon>Echinodermata</taxon>
        <taxon>Eleutherozoa</taxon>
        <taxon>Echinozoa</taxon>
        <taxon>Holothuroidea</taxon>
        <taxon>Aspidochirotacea</taxon>
        <taxon>Aspidochirotida</taxon>
        <taxon>Stichopodidae</taxon>
        <taxon>Apostichopus</taxon>
    </lineage>
</organism>
<dbReference type="Gene3D" id="3.30.200.20">
    <property type="entry name" value="Phosphorylase Kinase, domain 1"/>
    <property type="match status" value="1"/>
</dbReference>
<evidence type="ECO:0000256" key="8">
    <source>
        <dbReference type="PROSITE-ProRule" id="PRU10141"/>
    </source>
</evidence>
<dbReference type="GO" id="GO:0005886">
    <property type="term" value="C:plasma membrane"/>
    <property type="evidence" value="ECO:0007669"/>
    <property type="project" value="TreeGrafter"/>
</dbReference>
<keyword evidence="3 8" id="KW-0547">Nucleotide-binding</keyword>
<keyword evidence="6" id="KW-0829">Tyrosine-protein kinase</keyword>
<evidence type="ECO:0000256" key="3">
    <source>
        <dbReference type="ARBA" id="ARBA00022741"/>
    </source>
</evidence>
<dbReference type="GO" id="GO:0043235">
    <property type="term" value="C:receptor complex"/>
    <property type="evidence" value="ECO:0007669"/>
    <property type="project" value="TreeGrafter"/>
</dbReference>
<evidence type="ECO:0000256" key="5">
    <source>
        <dbReference type="ARBA" id="ARBA00022840"/>
    </source>
</evidence>
<keyword evidence="4" id="KW-0418">Kinase</keyword>
<dbReference type="SUPFAM" id="SSF56112">
    <property type="entry name" value="Protein kinase-like (PK-like)"/>
    <property type="match status" value="1"/>
</dbReference>